<organism evidence="1 2">
    <name type="scientific">Immersiella caudata</name>
    <dbReference type="NCBI Taxonomy" id="314043"/>
    <lineage>
        <taxon>Eukaryota</taxon>
        <taxon>Fungi</taxon>
        <taxon>Dikarya</taxon>
        <taxon>Ascomycota</taxon>
        <taxon>Pezizomycotina</taxon>
        <taxon>Sordariomycetes</taxon>
        <taxon>Sordariomycetidae</taxon>
        <taxon>Sordariales</taxon>
        <taxon>Lasiosphaeriaceae</taxon>
        <taxon>Immersiella</taxon>
    </lineage>
</organism>
<gene>
    <name evidence="1" type="ORF">B0T14DRAFT_508325</name>
</gene>
<evidence type="ECO:0000313" key="2">
    <source>
        <dbReference type="Proteomes" id="UP001175000"/>
    </source>
</evidence>
<dbReference type="Proteomes" id="UP001175000">
    <property type="component" value="Unassembled WGS sequence"/>
</dbReference>
<proteinExistence type="predicted"/>
<keyword evidence="2" id="KW-1185">Reference proteome</keyword>
<dbReference type="AlphaFoldDB" id="A0AA39XHG6"/>
<name>A0AA39XHG6_9PEZI</name>
<accession>A0AA39XHG6</accession>
<dbReference type="EMBL" id="JAULSU010000001">
    <property type="protein sequence ID" value="KAK0634066.1"/>
    <property type="molecule type" value="Genomic_DNA"/>
</dbReference>
<comment type="caution">
    <text evidence="1">The sequence shown here is derived from an EMBL/GenBank/DDBJ whole genome shotgun (WGS) entry which is preliminary data.</text>
</comment>
<sequence>MKSKGRTIGPLGSASGVLLGMRLGRRPDVCYRTPPRRPAAKVGRQAVPRHVGVRQFSRVDVPDAPRLGRGPVLDGSRPCLEDFSLFFRLAGDV</sequence>
<reference evidence="1" key="1">
    <citation type="submission" date="2023-06" db="EMBL/GenBank/DDBJ databases">
        <title>Genome-scale phylogeny and comparative genomics of the fungal order Sordariales.</title>
        <authorList>
            <consortium name="Lawrence Berkeley National Laboratory"/>
            <person name="Hensen N."/>
            <person name="Bonometti L."/>
            <person name="Westerberg I."/>
            <person name="Brannstrom I.O."/>
            <person name="Guillou S."/>
            <person name="Cros-Aarteil S."/>
            <person name="Calhoun S."/>
            <person name="Haridas S."/>
            <person name="Kuo A."/>
            <person name="Mondo S."/>
            <person name="Pangilinan J."/>
            <person name="Riley R."/>
            <person name="Labutti K."/>
            <person name="Andreopoulos B."/>
            <person name="Lipzen A."/>
            <person name="Chen C."/>
            <person name="Yanf M."/>
            <person name="Daum C."/>
            <person name="Ng V."/>
            <person name="Clum A."/>
            <person name="Steindorff A."/>
            <person name="Ohm R."/>
            <person name="Martin F."/>
            <person name="Silar P."/>
            <person name="Natvig D."/>
            <person name="Lalanne C."/>
            <person name="Gautier V."/>
            <person name="Ament-Velasquez S.L."/>
            <person name="Kruys A."/>
            <person name="Hutchinson M.I."/>
            <person name="Powell A.J."/>
            <person name="Barry K."/>
            <person name="Miller A.N."/>
            <person name="Grigoriev I.V."/>
            <person name="Debuchy R."/>
            <person name="Gladieux P."/>
            <person name="Thoren M.H."/>
            <person name="Johannesson H."/>
        </authorList>
    </citation>
    <scope>NUCLEOTIDE SEQUENCE</scope>
    <source>
        <strain evidence="1">CBS 606.72</strain>
    </source>
</reference>
<feature type="non-terminal residue" evidence="1">
    <location>
        <position position="1"/>
    </location>
</feature>
<evidence type="ECO:0000313" key="1">
    <source>
        <dbReference type="EMBL" id="KAK0634066.1"/>
    </source>
</evidence>
<protein>
    <submittedName>
        <fullName evidence="1">Uncharacterized protein</fullName>
    </submittedName>
</protein>